<gene>
    <name evidence="1" type="ORF">SAMN04488565_2487</name>
</gene>
<organism evidence="1 2">
    <name type="scientific">Leucobacter chromiiresistens</name>
    <dbReference type="NCBI Taxonomy" id="1079994"/>
    <lineage>
        <taxon>Bacteria</taxon>
        <taxon>Bacillati</taxon>
        <taxon>Actinomycetota</taxon>
        <taxon>Actinomycetes</taxon>
        <taxon>Micrococcales</taxon>
        <taxon>Microbacteriaceae</taxon>
        <taxon>Leucobacter</taxon>
    </lineage>
</organism>
<evidence type="ECO:0000313" key="1">
    <source>
        <dbReference type="EMBL" id="SDQ37016.1"/>
    </source>
</evidence>
<evidence type="ECO:0008006" key="3">
    <source>
        <dbReference type="Google" id="ProtNLM"/>
    </source>
</evidence>
<accession>A0A1H1ACQ3</accession>
<proteinExistence type="predicted"/>
<dbReference type="Proteomes" id="UP000182690">
    <property type="component" value="Unassembled WGS sequence"/>
</dbReference>
<dbReference type="STRING" id="1079994.SAMN04488565_2487"/>
<evidence type="ECO:0000313" key="2">
    <source>
        <dbReference type="Proteomes" id="UP000182690"/>
    </source>
</evidence>
<reference evidence="1 2" key="1">
    <citation type="submission" date="2016-10" db="EMBL/GenBank/DDBJ databases">
        <authorList>
            <person name="de Groot N.N."/>
        </authorList>
    </citation>
    <scope>NUCLEOTIDE SEQUENCE [LARGE SCALE GENOMIC DNA]</scope>
    <source>
        <strain evidence="1 2">DSM 22788</strain>
    </source>
</reference>
<protein>
    <recommendedName>
        <fullName evidence="3">Bacteriocin biosynthesis cyclodehydratase domain-containing protein</fullName>
    </recommendedName>
</protein>
<name>A0A1H1ACQ3_9MICO</name>
<dbReference type="AlphaFoldDB" id="A0A1H1ACQ3"/>
<sequence>MRLDPALPVCWEDPDTLRAGFERPIACLASPTAGMQRFVGALRRGIDADRLPEEARRVGATLAEAHDVIAQLGPALRDGSPAIRAGEPGALATVICDGGRPIPALAQALAATGLCRFPAAGAFEDPADPELVVYVERYWEPLERAQRWLMAGVPHLLVRFTDGAVHVGPIVGRDGYPCHTCVSLDRIERDAATAALAAQLAGAAVASETPELAVLAGAHAAGLIGAWISGDPTAHRLRVELDAPSVSERSPFRAPRVSRVDPHPECACGDVVAEHR</sequence>
<dbReference type="eggNOG" id="COG0476">
    <property type="taxonomic scope" value="Bacteria"/>
</dbReference>
<dbReference type="Gene3D" id="3.40.50.720">
    <property type="entry name" value="NAD(P)-binding Rossmann-like Domain"/>
    <property type="match status" value="1"/>
</dbReference>
<dbReference type="EMBL" id="FNKB01000001">
    <property type="protein sequence ID" value="SDQ37016.1"/>
    <property type="molecule type" value="Genomic_DNA"/>
</dbReference>